<evidence type="ECO:0000313" key="1">
    <source>
        <dbReference type="EnsemblMetazoa" id="AARA014575-PA"/>
    </source>
</evidence>
<dbReference type="Proteomes" id="UP000075840">
    <property type="component" value="Unassembled WGS sequence"/>
</dbReference>
<dbReference type="EnsemblMetazoa" id="AARA014575-RA">
    <property type="protein sequence ID" value="AARA014575-PA"/>
    <property type="gene ID" value="AARA014575"/>
</dbReference>
<evidence type="ECO:0000313" key="2">
    <source>
        <dbReference type="Proteomes" id="UP000075840"/>
    </source>
</evidence>
<keyword evidence="2" id="KW-1185">Reference proteome</keyword>
<sequence length="47" mass="5179">PVNISNVCNKYNILSSVNTSFIPDLFLINPLISITVAIHLLLRVSLV</sequence>
<name>A0A182IGI1_ANOAR</name>
<dbReference type="AlphaFoldDB" id="A0A182IGI1"/>
<proteinExistence type="predicted"/>
<protein>
    <submittedName>
        <fullName evidence="1">Uncharacterized protein</fullName>
    </submittedName>
</protein>
<dbReference type="VEuPathDB" id="VectorBase:AARA014575"/>
<reference evidence="1" key="1">
    <citation type="submission" date="2022-08" db="UniProtKB">
        <authorList>
            <consortium name="EnsemblMetazoa"/>
        </authorList>
    </citation>
    <scope>IDENTIFICATION</scope>
    <source>
        <strain evidence="1">Dongola</strain>
    </source>
</reference>
<accession>A0A182IGI1</accession>
<organism evidence="1 2">
    <name type="scientific">Anopheles arabiensis</name>
    <name type="common">Mosquito</name>
    <dbReference type="NCBI Taxonomy" id="7173"/>
    <lineage>
        <taxon>Eukaryota</taxon>
        <taxon>Metazoa</taxon>
        <taxon>Ecdysozoa</taxon>
        <taxon>Arthropoda</taxon>
        <taxon>Hexapoda</taxon>
        <taxon>Insecta</taxon>
        <taxon>Pterygota</taxon>
        <taxon>Neoptera</taxon>
        <taxon>Endopterygota</taxon>
        <taxon>Diptera</taxon>
        <taxon>Nematocera</taxon>
        <taxon>Culicoidea</taxon>
        <taxon>Culicidae</taxon>
        <taxon>Anophelinae</taxon>
        <taxon>Anopheles</taxon>
    </lineage>
</organism>
<dbReference type="EMBL" id="APCN01006107">
    <property type="status" value="NOT_ANNOTATED_CDS"/>
    <property type="molecule type" value="Genomic_DNA"/>
</dbReference>